<feature type="transmembrane region" description="Helical" evidence="7">
    <location>
        <begin position="53"/>
        <end position="72"/>
    </location>
</feature>
<keyword evidence="7" id="KW-0133">Cell shape</keyword>
<dbReference type="Proteomes" id="UP000189661">
    <property type="component" value="Chromosome"/>
</dbReference>
<gene>
    <name evidence="7" type="primary">mraY</name>
    <name evidence="9" type="ORF">AJGP001_11715</name>
</gene>
<dbReference type="Pfam" id="PF10555">
    <property type="entry name" value="MraY_sig1"/>
    <property type="match status" value="1"/>
</dbReference>
<evidence type="ECO:0000256" key="3">
    <source>
        <dbReference type="ARBA" id="ARBA00022679"/>
    </source>
</evidence>
<feature type="transmembrane region" description="Helical" evidence="7">
    <location>
        <begin position="226"/>
        <end position="247"/>
    </location>
</feature>
<keyword evidence="7" id="KW-0479">Metal-binding</keyword>
<organism evidence="9 10">
    <name type="scientific">Planococcus faecalis</name>
    <dbReference type="NCBI Taxonomy" id="1598147"/>
    <lineage>
        <taxon>Bacteria</taxon>
        <taxon>Bacillati</taxon>
        <taxon>Bacillota</taxon>
        <taxon>Bacilli</taxon>
        <taxon>Bacillales</taxon>
        <taxon>Caryophanaceae</taxon>
        <taxon>Planococcus</taxon>
    </lineage>
</organism>
<sequence>MNSYVVMGLGIALLLTVILMPVFIPLLKRMKFGQSIREEGPESHMKKTGTPTMGGLVFLISIIVTVLLVAWFADLVTAKILILLLVLFGYGLIGFLDDFIKVVLKRNLGLTSLQKLIAQIVIAVISFFVLSGTDFETGVTIPFTDISFELSWLYVFFIVFWLVGFSNAVNLTDGLDGLVAGTASIAFAAFGVLAIYQDEVGIAIFTFSVTGGLLGFLIFNKYPAKVFMGDTGSLALGGALAMVSILLKQELLLLLIGLVFVIETASVILQVGSFKLRQKRIFKMSPIHHHFELSGWSEWKVVLVFWSVGLISAAIAVFLEVM</sequence>
<comment type="cofactor">
    <cofactor evidence="7">
        <name>Mg(2+)</name>
        <dbReference type="ChEBI" id="CHEBI:18420"/>
    </cofactor>
</comment>
<evidence type="ECO:0000256" key="4">
    <source>
        <dbReference type="ARBA" id="ARBA00022692"/>
    </source>
</evidence>
<dbReference type="PROSITE" id="PS01347">
    <property type="entry name" value="MRAY_1"/>
    <property type="match status" value="1"/>
</dbReference>
<evidence type="ECO:0000256" key="6">
    <source>
        <dbReference type="ARBA" id="ARBA00023136"/>
    </source>
</evidence>
<comment type="subcellular location">
    <subcellularLocation>
        <location evidence="7">Cell membrane</location>
        <topology evidence="7">Multi-pass membrane protein</topology>
    </subcellularLocation>
    <subcellularLocation>
        <location evidence="1">Membrane</location>
        <topology evidence="1">Multi-pass membrane protein</topology>
    </subcellularLocation>
</comment>
<dbReference type="NCBIfam" id="TIGR00445">
    <property type="entry name" value="mraY"/>
    <property type="match status" value="1"/>
</dbReference>
<dbReference type="CDD" id="cd06852">
    <property type="entry name" value="GT_MraY"/>
    <property type="match status" value="1"/>
</dbReference>
<keyword evidence="5 7" id="KW-1133">Transmembrane helix</keyword>
<keyword evidence="7" id="KW-0961">Cell wall biogenesis/degradation</keyword>
<comment type="similarity">
    <text evidence="2 7">Belongs to the glycosyltransferase 4 family. MraY subfamily.</text>
</comment>
<feature type="transmembrane region" description="Helical" evidence="7">
    <location>
        <begin position="78"/>
        <end position="96"/>
    </location>
</feature>
<feature type="transmembrane region" description="Helical" evidence="7">
    <location>
        <begin position="6"/>
        <end position="27"/>
    </location>
</feature>
<keyword evidence="6 7" id="KW-0472">Membrane</keyword>
<evidence type="ECO:0000256" key="8">
    <source>
        <dbReference type="NCBIfam" id="TIGR00445"/>
    </source>
</evidence>
<dbReference type="PANTHER" id="PTHR22926:SF5">
    <property type="entry name" value="PHOSPHO-N-ACETYLMURAMOYL-PENTAPEPTIDE-TRANSFERASE HOMOLOG"/>
    <property type="match status" value="1"/>
</dbReference>
<feature type="transmembrane region" description="Helical" evidence="7">
    <location>
        <begin position="152"/>
        <end position="171"/>
    </location>
</feature>
<dbReference type="EC" id="2.7.8.13" evidence="7 8"/>
<comment type="catalytic activity">
    <reaction evidence="7">
        <text>UDP-N-acetyl-alpha-D-muramoyl-L-alanyl-gamma-D-glutamyl-meso-2,6-diaminopimeloyl-D-alanyl-D-alanine + di-trans,octa-cis-undecaprenyl phosphate = di-trans,octa-cis-undecaprenyl diphospho-N-acetyl-alpha-D-muramoyl-L-alanyl-D-glutamyl-meso-2,6-diaminopimeloyl-D-alanyl-D-alanine + UMP</text>
        <dbReference type="Rhea" id="RHEA:28386"/>
        <dbReference type="ChEBI" id="CHEBI:57865"/>
        <dbReference type="ChEBI" id="CHEBI:60392"/>
        <dbReference type="ChEBI" id="CHEBI:61386"/>
        <dbReference type="ChEBI" id="CHEBI:61387"/>
        <dbReference type="EC" id="2.7.8.13"/>
    </reaction>
</comment>
<accession>A0ABM6IV29</accession>
<dbReference type="Pfam" id="PF00953">
    <property type="entry name" value="Glycos_transf_4"/>
    <property type="match status" value="1"/>
</dbReference>
<evidence type="ECO:0000313" key="10">
    <source>
        <dbReference type="Proteomes" id="UP000189661"/>
    </source>
</evidence>
<evidence type="ECO:0000256" key="7">
    <source>
        <dbReference type="HAMAP-Rule" id="MF_00038"/>
    </source>
</evidence>
<dbReference type="EMBL" id="CP019401">
    <property type="protein sequence ID" value="AQU79897.1"/>
    <property type="molecule type" value="Genomic_DNA"/>
</dbReference>
<proteinExistence type="inferred from homology"/>
<dbReference type="RefSeq" id="WP_071153615.1">
    <property type="nucleotide sequence ID" value="NZ_CP019401.1"/>
</dbReference>
<keyword evidence="7" id="KW-0573">Peptidoglycan synthesis</keyword>
<protein>
    <recommendedName>
        <fullName evidence="7 8">Phospho-N-acetylmuramoyl-pentapeptide-transferase</fullName>
        <ecNumber evidence="7 8">2.7.8.13</ecNumber>
    </recommendedName>
    <alternativeName>
        <fullName evidence="7">UDP-MurNAc-pentapeptide phosphotransferase</fullName>
    </alternativeName>
</protein>
<keyword evidence="3 7" id="KW-0808">Transferase</keyword>
<dbReference type="InterPro" id="IPR003524">
    <property type="entry name" value="PNAcMuramoyl-5peptid_Trfase"/>
</dbReference>
<reference evidence="9 10" key="1">
    <citation type="submission" date="2017-01" db="EMBL/GenBank/DDBJ databases">
        <title>Planococcus faecalis genome complete sequence.</title>
        <authorList>
            <person name="Lee P.C."/>
        </authorList>
    </citation>
    <scope>NUCLEOTIDE SEQUENCE [LARGE SCALE GENOMIC DNA]</scope>
    <source>
        <strain evidence="9 10">AJ003</strain>
    </source>
</reference>
<keyword evidence="4 7" id="KW-0812">Transmembrane</keyword>
<dbReference type="InterPro" id="IPR018480">
    <property type="entry name" value="PNAcMuramoyl-5peptid_Trfase_CS"/>
</dbReference>
<evidence type="ECO:0000256" key="1">
    <source>
        <dbReference type="ARBA" id="ARBA00004141"/>
    </source>
</evidence>
<feature type="transmembrane region" description="Helical" evidence="7">
    <location>
        <begin position="178"/>
        <end position="196"/>
    </location>
</feature>
<dbReference type="PROSITE" id="PS01348">
    <property type="entry name" value="MRAY_2"/>
    <property type="match status" value="1"/>
</dbReference>
<keyword evidence="7" id="KW-0132">Cell division</keyword>
<name>A0ABM6IV29_9BACL</name>
<feature type="transmembrane region" description="Helical" evidence="7">
    <location>
        <begin position="202"/>
        <end position="219"/>
    </location>
</feature>
<comment type="function">
    <text evidence="7">Catalyzes the initial step of the lipid cycle reactions in the biosynthesis of the cell wall peptidoglycan: transfers peptidoglycan precursor phospho-MurNAc-pentapeptide from UDP-MurNAc-pentapeptide onto the lipid carrier undecaprenyl phosphate, yielding undecaprenyl-pyrophosphoryl-MurNAc-pentapeptide, known as lipid I.</text>
</comment>
<evidence type="ECO:0000256" key="5">
    <source>
        <dbReference type="ARBA" id="ARBA00022989"/>
    </source>
</evidence>
<dbReference type="HAMAP" id="MF_00038">
    <property type="entry name" value="MraY"/>
    <property type="match status" value="1"/>
</dbReference>
<keyword evidence="10" id="KW-1185">Reference proteome</keyword>
<evidence type="ECO:0000256" key="2">
    <source>
        <dbReference type="ARBA" id="ARBA00005583"/>
    </source>
</evidence>
<keyword evidence="7" id="KW-1003">Cell membrane</keyword>
<evidence type="ECO:0000313" key="9">
    <source>
        <dbReference type="EMBL" id="AQU79897.1"/>
    </source>
</evidence>
<feature type="transmembrane region" description="Helical" evidence="7">
    <location>
        <begin position="301"/>
        <end position="319"/>
    </location>
</feature>
<keyword evidence="7" id="KW-0131">Cell cycle</keyword>
<dbReference type="InterPro" id="IPR000715">
    <property type="entry name" value="Glycosyl_transferase_4"/>
</dbReference>
<comment type="pathway">
    <text evidence="7">Cell wall biogenesis; peptidoglycan biosynthesis.</text>
</comment>
<dbReference type="PANTHER" id="PTHR22926">
    <property type="entry name" value="PHOSPHO-N-ACETYLMURAMOYL-PENTAPEPTIDE-TRANSFERASE"/>
    <property type="match status" value="1"/>
</dbReference>
<keyword evidence="7" id="KW-0460">Magnesium</keyword>
<feature type="transmembrane region" description="Helical" evidence="7">
    <location>
        <begin position="253"/>
        <end position="274"/>
    </location>
</feature>
<feature type="transmembrane region" description="Helical" evidence="7">
    <location>
        <begin position="116"/>
        <end position="132"/>
    </location>
</feature>